<organism evidence="3 4">
    <name type="scientific">Aliiroseovarius pelagivivens</name>
    <dbReference type="NCBI Taxonomy" id="1639690"/>
    <lineage>
        <taxon>Bacteria</taxon>
        <taxon>Pseudomonadati</taxon>
        <taxon>Pseudomonadota</taxon>
        <taxon>Alphaproteobacteria</taxon>
        <taxon>Rhodobacterales</taxon>
        <taxon>Paracoccaceae</taxon>
        <taxon>Aliiroseovarius</taxon>
    </lineage>
</organism>
<protein>
    <recommendedName>
        <fullName evidence="2">LysM domain-containing protein</fullName>
    </recommendedName>
</protein>
<dbReference type="InterPro" id="IPR036779">
    <property type="entry name" value="LysM_dom_sf"/>
</dbReference>
<dbReference type="RefSeq" id="WP_108858180.1">
    <property type="nucleotide sequence ID" value="NZ_OMOI01000002.1"/>
</dbReference>
<evidence type="ECO:0000313" key="3">
    <source>
        <dbReference type="EMBL" id="SPF79222.1"/>
    </source>
</evidence>
<feature type="chain" id="PRO_5015325862" description="LysM domain-containing protein" evidence="1">
    <location>
        <begin position="22"/>
        <end position="409"/>
    </location>
</feature>
<feature type="domain" description="LysM" evidence="2">
    <location>
        <begin position="26"/>
        <end position="75"/>
    </location>
</feature>
<dbReference type="SMART" id="SM00257">
    <property type="entry name" value="LysM"/>
    <property type="match status" value="1"/>
</dbReference>
<dbReference type="CDD" id="cd00118">
    <property type="entry name" value="LysM"/>
    <property type="match status" value="1"/>
</dbReference>
<dbReference type="EMBL" id="OMOI01000002">
    <property type="protein sequence ID" value="SPF79222.1"/>
    <property type="molecule type" value="Genomic_DNA"/>
</dbReference>
<feature type="signal peptide" evidence="1">
    <location>
        <begin position="1"/>
        <end position="21"/>
    </location>
</feature>
<dbReference type="PROSITE" id="PS51782">
    <property type="entry name" value="LYSM"/>
    <property type="match status" value="1"/>
</dbReference>
<dbReference type="AlphaFoldDB" id="A0A2R8AT29"/>
<dbReference type="Proteomes" id="UP000244911">
    <property type="component" value="Unassembled WGS sequence"/>
</dbReference>
<dbReference type="PANTHER" id="PTHR35936">
    <property type="entry name" value="MEMBRANE-BOUND LYTIC MUREIN TRANSGLYCOSYLASE F"/>
    <property type="match status" value="1"/>
</dbReference>
<sequence length="409" mass="44258">MRNLFFASGLALTAMTGSAFAQEACSKYVVERGDSLREIALRAFGSTDFRLIYNANKDAIGKDPNIIRLGMTLEIPCRDTSAGQTSAATTEAEKMAREMSAGLIAEAEARAIAAITEAQKASAEAVAAANAQAAVAIEAARAEGAALIRKAAQPGTSAVDERQILLITGGNYAPFTDEDLPNRGLYTKLVETAFLRAAPEQAYKIQFVNDWNSHLDLLMPTLAFDGTFPWSRPNCEEAEALSENDRARCETYNFSNPFYEVVDTYFAKNGSGYEVAMSHADFAGATFCRPEGWSLTHMDAVGLYEPAITLVRPIDPDACFDAVANGTVDIVAIEAHLAVEAISRLGYQDEIIENPNLAAIKGLNVMTHVNNPDGEAVLEILNRGLEIMQQSGEWRDIVSTALRHQMDNS</sequence>
<reference evidence="3 4" key="1">
    <citation type="submission" date="2018-03" db="EMBL/GenBank/DDBJ databases">
        <authorList>
            <person name="Keele B.F."/>
        </authorList>
    </citation>
    <scope>NUCLEOTIDE SEQUENCE [LARGE SCALE GENOMIC DNA]</scope>
    <source>
        <strain evidence="3 4">CECT 8811</strain>
    </source>
</reference>
<dbReference type="OrthoDB" id="8479038at2"/>
<evidence type="ECO:0000313" key="4">
    <source>
        <dbReference type="Proteomes" id="UP000244911"/>
    </source>
</evidence>
<accession>A0A2R8AT29</accession>
<keyword evidence="4" id="KW-1185">Reference proteome</keyword>
<dbReference type="PANTHER" id="PTHR35936:SF25">
    <property type="entry name" value="ABC TRANSPORTER SUBSTRATE-BINDING PROTEIN"/>
    <property type="match status" value="1"/>
</dbReference>
<gene>
    <name evidence="3" type="ORF">ALP8811_03160</name>
</gene>
<evidence type="ECO:0000256" key="1">
    <source>
        <dbReference type="SAM" id="SignalP"/>
    </source>
</evidence>
<dbReference type="SUPFAM" id="SSF53850">
    <property type="entry name" value="Periplasmic binding protein-like II"/>
    <property type="match status" value="1"/>
</dbReference>
<dbReference type="Gene3D" id="3.10.350.10">
    <property type="entry name" value="LysM domain"/>
    <property type="match status" value="1"/>
</dbReference>
<keyword evidence="1" id="KW-0732">Signal</keyword>
<proteinExistence type="predicted"/>
<evidence type="ECO:0000259" key="2">
    <source>
        <dbReference type="PROSITE" id="PS51782"/>
    </source>
</evidence>
<dbReference type="Gene3D" id="3.40.190.10">
    <property type="entry name" value="Periplasmic binding protein-like II"/>
    <property type="match status" value="2"/>
</dbReference>
<dbReference type="InterPro" id="IPR018392">
    <property type="entry name" value="LysM"/>
</dbReference>
<name>A0A2R8AT29_9RHOB</name>